<dbReference type="GO" id="GO:0031037">
    <property type="term" value="P:myosin II filament disassembly"/>
    <property type="evidence" value="ECO:0007669"/>
    <property type="project" value="TreeGrafter"/>
</dbReference>
<accession>A0A8J1TUV3</accession>
<dbReference type="PROSITE" id="PS51158">
    <property type="entry name" value="ALPHA_KINASE"/>
    <property type="match status" value="1"/>
</dbReference>
<proteinExistence type="predicted"/>
<dbReference type="InterPro" id="IPR051852">
    <property type="entry name" value="Alpha-type_PK"/>
</dbReference>
<dbReference type="Gene3D" id="3.30.200.20">
    <property type="entry name" value="Phosphorylase Kinase, domain 1"/>
    <property type="match status" value="1"/>
</dbReference>
<dbReference type="GO" id="GO:0004674">
    <property type="term" value="F:protein serine/threonine kinase activity"/>
    <property type="evidence" value="ECO:0007669"/>
    <property type="project" value="InterPro"/>
</dbReference>
<reference evidence="1" key="1">
    <citation type="submission" date="2022-03" db="EMBL/GenBank/DDBJ databases">
        <authorList>
            <person name="Martin C."/>
        </authorList>
    </citation>
    <scope>NUCLEOTIDE SEQUENCE</scope>
</reference>
<dbReference type="GO" id="GO:1903013">
    <property type="term" value="P:response to differentiation-inducing factor 1"/>
    <property type="evidence" value="ECO:0007669"/>
    <property type="project" value="TreeGrafter"/>
</dbReference>
<dbReference type="Gene3D" id="3.20.200.10">
    <property type="entry name" value="MHCK/EF2 kinase"/>
    <property type="match status" value="1"/>
</dbReference>
<evidence type="ECO:0000313" key="1">
    <source>
        <dbReference type="EMBL" id="CAH1796293.1"/>
    </source>
</evidence>
<dbReference type="Pfam" id="PF02816">
    <property type="entry name" value="Alpha_kinase"/>
    <property type="match status" value="1"/>
</dbReference>
<dbReference type="EMBL" id="CAIIXF020000010">
    <property type="protein sequence ID" value="CAH1796293.1"/>
    <property type="molecule type" value="Genomic_DNA"/>
</dbReference>
<dbReference type="PANTHER" id="PTHR45992:SF2">
    <property type="entry name" value="EUKARYOTIC ELONGATION FACTOR 2 KINASE"/>
    <property type="match status" value="1"/>
</dbReference>
<dbReference type="SUPFAM" id="SSF56112">
    <property type="entry name" value="Protein kinase-like (PK-like)"/>
    <property type="match status" value="1"/>
</dbReference>
<dbReference type="PANTHER" id="PTHR45992">
    <property type="entry name" value="EUKARYOTIC ELONGATION FACTOR 2 KINASE-RELATED"/>
    <property type="match status" value="1"/>
</dbReference>
<dbReference type="SMART" id="SM00811">
    <property type="entry name" value="Alpha_kinase"/>
    <property type="match status" value="1"/>
</dbReference>
<dbReference type="InterPro" id="IPR004166">
    <property type="entry name" value="a-kinase_dom"/>
</dbReference>
<gene>
    <name evidence="1" type="ORF">OFUS_LOCUS20719</name>
</gene>
<comment type="caution">
    <text evidence="1">The sequence shown here is derived from an EMBL/GenBank/DDBJ whole genome shotgun (WGS) entry which is preliminary data.</text>
</comment>
<evidence type="ECO:0000313" key="2">
    <source>
        <dbReference type="Proteomes" id="UP000749559"/>
    </source>
</evidence>
<organism evidence="1 2">
    <name type="scientific">Owenia fusiformis</name>
    <name type="common">Polychaete worm</name>
    <dbReference type="NCBI Taxonomy" id="6347"/>
    <lineage>
        <taxon>Eukaryota</taxon>
        <taxon>Metazoa</taxon>
        <taxon>Spiralia</taxon>
        <taxon>Lophotrochozoa</taxon>
        <taxon>Annelida</taxon>
        <taxon>Polychaeta</taxon>
        <taxon>Sedentaria</taxon>
        <taxon>Canalipalpata</taxon>
        <taxon>Sabellida</taxon>
        <taxon>Oweniida</taxon>
        <taxon>Oweniidae</taxon>
        <taxon>Owenia</taxon>
    </lineage>
</organism>
<dbReference type="OrthoDB" id="301415at2759"/>
<protein>
    <submittedName>
        <fullName evidence="1">Uncharacterized protein</fullName>
    </submittedName>
</protein>
<dbReference type="Proteomes" id="UP000749559">
    <property type="component" value="Unassembled WGS sequence"/>
</dbReference>
<dbReference type="InterPro" id="IPR011009">
    <property type="entry name" value="Kinase-like_dom_sf"/>
</dbReference>
<dbReference type="AlphaFoldDB" id="A0A8J1TUV3"/>
<keyword evidence="2" id="KW-1185">Reference proteome</keyword>
<sequence>MSSTDGPGHILENVKVWTHCRITKTWTSELSLIYRENTFFTHGGMRLAYRAWHVNSGDWAENPMVLKVEIENGGRTMENAQYDVLTQSKCINYAIKYNNNNAVPKQVTYVESQMVEFLYGDFEGQFGTLERFLEGNYFKHNNADPLRNGYAITPRNTPQAFTHFTFEDSGRREMVVDIQGVGDVYTDPQIFTMHGEGDGRADWGPVGIAGFFLNHKCNAICRALKLAPINPTDYDIGTQPVNVRTQPLQQYGY</sequence>
<dbReference type="GO" id="GO:0005524">
    <property type="term" value="F:ATP binding"/>
    <property type="evidence" value="ECO:0007669"/>
    <property type="project" value="InterPro"/>
</dbReference>
<name>A0A8J1TUV3_OWEFU</name>